<accession>A0AAE3M1L4</accession>
<dbReference type="AlphaFoldDB" id="A0AAE3M1L4"/>
<evidence type="ECO:0000256" key="9">
    <source>
        <dbReference type="ARBA" id="ARBA00023237"/>
    </source>
</evidence>
<gene>
    <name evidence="10" type="ORF">OM075_02200</name>
</gene>
<evidence type="ECO:0000256" key="7">
    <source>
        <dbReference type="ARBA" id="ARBA00023114"/>
    </source>
</evidence>
<dbReference type="Pfam" id="PF02264">
    <property type="entry name" value="LamB"/>
    <property type="match status" value="1"/>
</dbReference>
<organism evidence="10 11">
    <name type="scientific">Plebeiibacterium sediminum</name>
    <dbReference type="NCBI Taxonomy" id="2992112"/>
    <lineage>
        <taxon>Bacteria</taxon>
        <taxon>Pseudomonadati</taxon>
        <taxon>Bacteroidota</taxon>
        <taxon>Bacteroidia</taxon>
        <taxon>Marinilabiliales</taxon>
        <taxon>Marinilabiliaceae</taxon>
        <taxon>Plebeiibacterium</taxon>
    </lineage>
</organism>
<keyword evidence="8" id="KW-0472">Membrane</keyword>
<dbReference type="Proteomes" id="UP001209229">
    <property type="component" value="Unassembled WGS sequence"/>
</dbReference>
<comment type="caution">
    <text evidence="10">The sequence shown here is derived from an EMBL/GenBank/DDBJ whole genome shotgun (WGS) entry which is preliminary data.</text>
</comment>
<evidence type="ECO:0000256" key="3">
    <source>
        <dbReference type="ARBA" id="ARBA00022448"/>
    </source>
</evidence>
<comment type="subcellular location">
    <subcellularLocation>
        <location evidence="1">Cell outer membrane</location>
        <topology evidence="1">Multi-pass membrane protein</topology>
    </subcellularLocation>
</comment>
<dbReference type="PANTHER" id="PTHR38762:SF1">
    <property type="entry name" value="CRYPTIC OUTER MEMBRANE PORIN BGLH-RELATED"/>
    <property type="match status" value="1"/>
</dbReference>
<dbReference type="GO" id="GO:0015144">
    <property type="term" value="F:carbohydrate transmembrane transporter activity"/>
    <property type="evidence" value="ECO:0007669"/>
    <property type="project" value="TreeGrafter"/>
</dbReference>
<dbReference type="PANTHER" id="PTHR38762">
    <property type="entry name" value="CRYPTIC OUTER MEMBRANE PORIN BGLH-RELATED"/>
    <property type="match status" value="1"/>
</dbReference>
<keyword evidence="7" id="KW-0626">Porin</keyword>
<keyword evidence="11" id="KW-1185">Reference proteome</keyword>
<dbReference type="RefSeq" id="WP_301188828.1">
    <property type="nucleotide sequence ID" value="NZ_JAPDPJ010000002.1"/>
</dbReference>
<dbReference type="Gene3D" id="2.40.170.10">
    <property type="entry name" value="Porin, LamB type"/>
    <property type="match status" value="1"/>
</dbReference>
<evidence type="ECO:0000256" key="2">
    <source>
        <dbReference type="ARBA" id="ARBA00007055"/>
    </source>
</evidence>
<dbReference type="GO" id="GO:0015288">
    <property type="term" value="F:porin activity"/>
    <property type="evidence" value="ECO:0007669"/>
    <property type="project" value="UniProtKB-KW"/>
</dbReference>
<protein>
    <submittedName>
        <fullName evidence="10">Carbohydrate porin</fullName>
    </submittedName>
</protein>
<sequence length="463" mass="52106">MKSTIYYILVSAFLFIGSILKAQVVITNTNFSMGTTGRIGIGTSPNGEGMQWKPLNLSGQGSLAGRMEQYDYMDLLPAIHFTPLSERKDTTSVTLQVRLGMYSQNGQFMGNVSSRSPQGLTFILPETYVEAKNIMGSDWSAWVGVRFRRYDDIHICDYFYFDDHSAQGAGFSYKNTELAIYMPSSSDSSGIYPYNYEITVKGATNPAIRQRMVFVGEHTMNFKGGNSLKLLGEYHYVADNSENVDHPYPADNGWVLGAKLNSPLKTKIGGSFNQFAIRYGQGIANGGDNGNTWTWATYGAPDKNGKYTNAYSITMVEHFLLNLHKNFSINGYGIYTNSKGGASSNHKAEFFDKSEIYNRKTDFVVGARSLYYVKNWLHLINEVHYATRKDGNNPTASMWKFSFAPTIVPLGKKNAWCRPHIRLVMSAAKYNDYAKDNQYSPYLQLNNKSWGTYIGIKTEMWLF</sequence>
<keyword evidence="4" id="KW-1134">Transmembrane beta strand</keyword>
<evidence type="ECO:0000256" key="5">
    <source>
        <dbReference type="ARBA" id="ARBA00022692"/>
    </source>
</evidence>
<dbReference type="InterPro" id="IPR050286">
    <property type="entry name" value="G_neg_Bact_CarbUptk_Porin"/>
</dbReference>
<dbReference type="InterPro" id="IPR036998">
    <property type="entry name" value="Porin_LamB_sf"/>
</dbReference>
<dbReference type="GO" id="GO:0015774">
    <property type="term" value="P:polysaccharide transport"/>
    <property type="evidence" value="ECO:0007669"/>
    <property type="project" value="TreeGrafter"/>
</dbReference>
<evidence type="ECO:0000313" key="10">
    <source>
        <dbReference type="EMBL" id="MCW3785256.1"/>
    </source>
</evidence>
<dbReference type="InterPro" id="IPR003192">
    <property type="entry name" value="Porin_LamB"/>
</dbReference>
<evidence type="ECO:0000313" key="11">
    <source>
        <dbReference type="Proteomes" id="UP001209229"/>
    </source>
</evidence>
<keyword evidence="9" id="KW-0998">Cell outer membrane</keyword>
<dbReference type="SUPFAM" id="SSF56935">
    <property type="entry name" value="Porins"/>
    <property type="match status" value="1"/>
</dbReference>
<keyword evidence="6" id="KW-0406">Ion transport</keyword>
<reference evidence="10" key="1">
    <citation type="submission" date="2022-10" db="EMBL/GenBank/DDBJ databases">
        <authorList>
            <person name="Yu W.X."/>
        </authorList>
    </citation>
    <scope>NUCLEOTIDE SEQUENCE</scope>
    <source>
        <strain evidence="10">AAT</strain>
    </source>
</reference>
<evidence type="ECO:0000256" key="6">
    <source>
        <dbReference type="ARBA" id="ARBA00023065"/>
    </source>
</evidence>
<keyword evidence="5" id="KW-0812">Transmembrane</keyword>
<evidence type="ECO:0000256" key="1">
    <source>
        <dbReference type="ARBA" id="ARBA00004571"/>
    </source>
</evidence>
<comment type="similarity">
    <text evidence="2">Belongs to the porin LamB (TC 1.B.3) family.</text>
</comment>
<dbReference type="GO" id="GO:0009279">
    <property type="term" value="C:cell outer membrane"/>
    <property type="evidence" value="ECO:0007669"/>
    <property type="project" value="UniProtKB-SubCell"/>
</dbReference>
<evidence type="ECO:0000256" key="8">
    <source>
        <dbReference type="ARBA" id="ARBA00023136"/>
    </source>
</evidence>
<proteinExistence type="inferred from homology"/>
<dbReference type="EMBL" id="JAPDPJ010000002">
    <property type="protein sequence ID" value="MCW3785256.1"/>
    <property type="molecule type" value="Genomic_DNA"/>
</dbReference>
<evidence type="ECO:0000256" key="4">
    <source>
        <dbReference type="ARBA" id="ARBA00022452"/>
    </source>
</evidence>
<dbReference type="GO" id="GO:0006811">
    <property type="term" value="P:monoatomic ion transport"/>
    <property type="evidence" value="ECO:0007669"/>
    <property type="project" value="UniProtKB-KW"/>
</dbReference>
<name>A0AAE3M1L4_9BACT</name>
<keyword evidence="3" id="KW-0813">Transport</keyword>
<dbReference type="GO" id="GO:0046930">
    <property type="term" value="C:pore complex"/>
    <property type="evidence" value="ECO:0007669"/>
    <property type="project" value="UniProtKB-KW"/>
</dbReference>